<dbReference type="OrthoDB" id="8417460at2"/>
<dbReference type="GO" id="GO:0005886">
    <property type="term" value="C:plasma membrane"/>
    <property type="evidence" value="ECO:0007669"/>
    <property type="project" value="UniProtKB-SubCell"/>
</dbReference>
<evidence type="ECO:0000256" key="3">
    <source>
        <dbReference type="ARBA" id="ARBA00022475"/>
    </source>
</evidence>
<dbReference type="Proteomes" id="UP000320314">
    <property type="component" value="Unassembled WGS sequence"/>
</dbReference>
<evidence type="ECO:0000313" key="9">
    <source>
        <dbReference type="EMBL" id="TPW27152.1"/>
    </source>
</evidence>
<evidence type="ECO:0000256" key="7">
    <source>
        <dbReference type="RuleBase" id="RU363032"/>
    </source>
</evidence>
<keyword evidence="10" id="KW-1185">Reference proteome</keyword>
<comment type="caution">
    <text evidence="9">The sequence shown here is derived from an EMBL/GenBank/DDBJ whole genome shotgun (WGS) entry which is preliminary data.</text>
</comment>
<dbReference type="InterPro" id="IPR051393">
    <property type="entry name" value="ABC_transporter_permease"/>
</dbReference>
<dbReference type="SUPFAM" id="SSF161098">
    <property type="entry name" value="MetI-like"/>
    <property type="match status" value="1"/>
</dbReference>
<keyword evidence="3" id="KW-1003">Cell membrane</keyword>
<dbReference type="EMBL" id="VHLH01000023">
    <property type="protein sequence ID" value="TPW27152.1"/>
    <property type="molecule type" value="Genomic_DNA"/>
</dbReference>
<evidence type="ECO:0000256" key="4">
    <source>
        <dbReference type="ARBA" id="ARBA00022692"/>
    </source>
</evidence>
<dbReference type="RefSeq" id="WP_141167396.1">
    <property type="nucleotide sequence ID" value="NZ_VHLH01000023.1"/>
</dbReference>
<evidence type="ECO:0000256" key="1">
    <source>
        <dbReference type="ARBA" id="ARBA00004651"/>
    </source>
</evidence>
<feature type="transmembrane region" description="Helical" evidence="7">
    <location>
        <begin position="119"/>
        <end position="142"/>
    </location>
</feature>
<dbReference type="PROSITE" id="PS50928">
    <property type="entry name" value="ABC_TM1"/>
    <property type="match status" value="1"/>
</dbReference>
<feature type="domain" description="ABC transmembrane type-1" evidence="8">
    <location>
        <begin position="117"/>
        <end position="332"/>
    </location>
</feature>
<reference evidence="9 10" key="1">
    <citation type="submission" date="2019-06" db="EMBL/GenBank/DDBJ databases">
        <authorList>
            <person name="Li M."/>
        </authorList>
    </citation>
    <scope>NUCLEOTIDE SEQUENCE [LARGE SCALE GENOMIC DNA]</scope>
    <source>
        <strain evidence="9 10">BGMRC6574</strain>
    </source>
</reference>
<evidence type="ECO:0000259" key="8">
    <source>
        <dbReference type="PROSITE" id="PS50928"/>
    </source>
</evidence>
<keyword evidence="4 7" id="KW-0812">Transmembrane</keyword>
<dbReference type="AlphaFoldDB" id="A0A506TYJ9"/>
<comment type="similarity">
    <text evidence="7">Belongs to the binding-protein-dependent transport system permease family.</text>
</comment>
<dbReference type="CDD" id="cd06261">
    <property type="entry name" value="TM_PBP2"/>
    <property type="match status" value="1"/>
</dbReference>
<dbReference type="PANTHER" id="PTHR30193:SF37">
    <property type="entry name" value="INNER MEMBRANE ABC TRANSPORTER PERMEASE PROTEIN YCJO"/>
    <property type="match status" value="1"/>
</dbReference>
<evidence type="ECO:0000313" key="10">
    <source>
        <dbReference type="Proteomes" id="UP000320314"/>
    </source>
</evidence>
<evidence type="ECO:0000256" key="5">
    <source>
        <dbReference type="ARBA" id="ARBA00022989"/>
    </source>
</evidence>
<dbReference type="InterPro" id="IPR035906">
    <property type="entry name" value="MetI-like_sf"/>
</dbReference>
<name>A0A506TYJ9_9HYPH</name>
<feature type="transmembrane region" description="Helical" evidence="7">
    <location>
        <begin position="208"/>
        <end position="227"/>
    </location>
</feature>
<keyword evidence="6 7" id="KW-0472">Membrane</keyword>
<organism evidence="9 10">
    <name type="scientific">Pararhizobium mangrovi</name>
    <dbReference type="NCBI Taxonomy" id="2590452"/>
    <lineage>
        <taxon>Bacteria</taxon>
        <taxon>Pseudomonadati</taxon>
        <taxon>Pseudomonadota</taxon>
        <taxon>Alphaproteobacteria</taxon>
        <taxon>Hyphomicrobiales</taxon>
        <taxon>Rhizobiaceae</taxon>
        <taxon>Rhizobium/Agrobacterium group</taxon>
        <taxon>Pararhizobium</taxon>
    </lineage>
</organism>
<evidence type="ECO:0000256" key="6">
    <source>
        <dbReference type="ARBA" id="ARBA00023136"/>
    </source>
</evidence>
<feature type="transmembrane region" description="Helical" evidence="7">
    <location>
        <begin position="154"/>
        <end position="176"/>
    </location>
</feature>
<comment type="subcellular location">
    <subcellularLocation>
        <location evidence="1 7">Cell membrane</location>
        <topology evidence="1 7">Multi-pass membrane protein</topology>
    </subcellularLocation>
</comment>
<proteinExistence type="inferred from homology"/>
<keyword evidence="5 7" id="KW-1133">Transmembrane helix</keyword>
<dbReference type="Pfam" id="PF00528">
    <property type="entry name" value="BPD_transp_1"/>
    <property type="match status" value="1"/>
</dbReference>
<gene>
    <name evidence="9" type="ORF">FJU11_12470</name>
</gene>
<sequence length="342" mass="37925">MKPRIFLFFVGPSLFLMTLFIAVPLVSVFVQSFFVTHQVFHEVTTKSCSPGFMKQTCTESTRTEPVLGPDGVPKTETHFVGLGSYRSLLKPAAVKAAFSAAGNGIGDLLNIDFYRALRFTLTFTLVTLPLVIGFGMLTALALNNVTQAVRGPLIFTFLLPFIITPIIGALAMRWLFVGNGIMADALNGLLSQHFAILAHGWSLELLMLFFRVWYVAPFAFVIFYAGLQTVDRDVMESAIVDGASRVERLRYVIIPHLAPLITFVALIHLMDAYRVFEEIIGFSSQAHRISLQWLTYDLLVPDSSGNRAISRASASSMLTLIGIVILLIPLLRRAWREHLGRG</sequence>
<protein>
    <submittedName>
        <fullName evidence="9">Sugar ABC transporter permease</fullName>
    </submittedName>
</protein>
<accession>A0A506TYJ9</accession>
<feature type="transmembrane region" description="Helical" evidence="7">
    <location>
        <begin position="248"/>
        <end position="269"/>
    </location>
</feature>
<evidence type="ECO:0000256" key="2">
    <source>
        <dbReference type="ARBA" id="ARBA00022448"/>
    </source>
</evidence>
<dbReference type="GO" id="GO:0055085">
    <property type="term" value="P:transmembrane transport"/>
    <property type="evidence" value="ECO:0007669"/>
    <property type="project" value="InterPro"/>
</dbReference>
<dbReference type="Gene3D" id="1.10.3720.10">
    <property type="entry name" value="MetI-like"/>
    <property type="match status" value="1"/>
</dbReference>
<feature type="transmembrane region" description="Helical" evidence="7">
    <location>
        <begin position="308"/>
        <end position="331"/>
    </location>
</feature>
<feature type="transmembrane region" description="Helical" evidence="7">
    <location>
        <begin position="6"/>
        <end position="30"/>
    </location>
</feature>
<dbReference type="PANTHER" id="PTHR30193">
    <property type="entry name" value="ABC TRANSPORTER PERMEASE PROTEIN"/>
    <property type="match status" value="1"/>
</dbReference>
<keyword evidence="2 7" id="KW-0813">Transport</keyword>
<dbReference type="InterPro" id="IPR000515">
    <property type="entry name" value="MetI-like"/>
</dbReference>